<keyword evidence="4" id="KW-0472">Membrane</keyword>
<dbReference type="SUPFAM" id="SSF56935">
    <property type="entry name" value="Porins"/>
    <property type="match status" value="1"/>
</dbReference>
<evidence type="ECO:0000256" key="5">
    <source>
        <dbReference type="ARBA" id="ARBA00023237"/>
    </source>
</evidence>
<dbReference type="SUPFAM" id="SSF48452">
    <property type="entry name" value="TPR-like"/>
    <property type="match status" value="2"/>
</dbReference>
<feature type="repeat" description="TPR" evidence="6">
    <location>
        <begin position="536"/>
        <end position="569"/>
    </location>
</feature>
<dbReference type="GO" id="GO:0009279">
    <property type="term" value="C:cell outer membrane"/>
    <property type="evidence" value="ECO:0007669"/>
    <property type="project" value="UniProtKB-SubCell"/>
</dbReference>
<organism evidence="8 9">
    <name type="scientific">Mesorhizobium zhangyense</name>
    <dbReference type="NCBI Taxonomy" id="1776730"/>
    <lineage>
        <taxon>Bacteria</taxon>
        <taxon>Pseudomonadati</taxon>
        <taxon>Pseudomonadota</taxon>
        <taxon>Alphaproteobacteria</taxon>
        <taxon>Hyphomicrobiales</taxon>
        <taxon>Phyllobacteriaceae</taxon>
        <taxon>Mesorhizobium</taxon>
    </lineage>
</organism>
<dbReference type="EMBL" id="JAAKZG010000004">
    <property type="protein sequence ID" value="NGN41576.1"/>
    <property type="molecule type" value="Genomic_DNA"/>
</dbReference>
<reference evidence="8 9" key="1">
    <citation type="submission" date="2020-02" db="EMBL/GenBank/DDBJ databases">
        <title>Genome sequence of the type strain CGMCC 1.15528 of Mesorhizobium zhangyense.</title>
        <authorList>
            <person name="Gao J."/>
            <person name="Sun J."/>
        </authorList>
    </citation>
    <scope>NUCLEOTIDE SEQUENCE [LARGE SCALE GENOMIC DNA]</scope>
    <source>
        <strain evidence="8 9">CGMCC 1.15528</strain>
    </source>
</reference>
<proteinExistence type="predicted"/>
<evidence type="ECO:0000313" key="8">
    <source>
        <dbReference type="EMBL" id="NGN41576.1"/>
    </source>
</evidence>
<dbReference type="Gene3D" id="2.60.120.1440">
    <property type="match status" value="1"/>
</dbReference>
<dbReference type="Gene3D" id="2.40.170.20">
    <property type="entry name" value="TonB-dependent receptor, beta-barrel domain"/>
    <property type="match status" value="1"/>
</dbReference>
<evidence type="ECO:0000256" key="6">
    <source>
        <dbReference type="PROSITE-ProRule" id="PRU00339"/>
    </source>
</evidence>
<sequence length="1224" mass="132136">MLSAIIGTQQVAAEPVTRAQPAAGSVIARKSGEEVRFVDVSDWRFVDLRQDVVAGDYLRTNATGNLAVLFSDRTQMRLGRNTTLLVKNVGPSTDAAFALESGTIWARAERGGLGLTVETPAAAAAIRGTDWTMTVEGNGRTSLTVLEGKVELANQFGSVTVSQGEGAVANIGSAPTKIVNVNPDDREQMLFFLSLRNSFNMLPASPLSSPDMRRARGEITAKAPSARSGEDWLTLAEVNLTYEGRGAAREAAAQARQFRLSRAQTARLDLIDAMVAGAEKRYAESARLFEKAGRHLDPRRRAMATYGGYYARALADPNRTEAPPKPKADGPYAAMAEALTVAFLVDFKASIAVLKKAEERYPNDPSLPAMRAQLAMVLDDRNQMEEAINRSLSLDPDDPNALEARANFRAGFKSDLEGAYADLTRALEIAPGSTTIWNGLGLVQNARGASRESEAALKQAIALDPQDPVSHINLAVLYLDQDRFVEARTEIDKALEVDPSFDMALLIRGRYYMQTGELDKARDDLLAGTTANPADAQGLLLLGASYYESGEREPAVQAIENADRLDANDPVVSSFKTAIAIDEYESDEAIRNAQEALRRTRARGGDYAPLSASRDQGSTLNDAYRLQGLDAWGRYYGAAVFDPFGAAGYVDQTVSGSPNPFVNDLNYGGTVVDPGTNGAGFSSFFQGLMLDPAMISGRSTSANLFRRPFLEMSLGGGFTSTSDNTGWTSEAEVQGFVNNPIPWSFYGKLDMQRSGDHRESTAPGFPIPNISFDLQDKLVSGTGFVTARPTPNDRLVAYADLRSNKDDLHNALIIPIPSIPPFIGGTYDRTLNDQTGSMGVGWSHTFGYRNVMNVAVFASGLDRKSDESGLVLFDFGAGAVGGIQRFEGSTKTQSYIAAVNHVYGYDDITFRYGVEGGVVDQKTSQISTTVILGGATTVDITEEDFGLSLGRAYVDAVYEITPELKAEAGLFGTYLTGDSTGVPFELGKLEPRVGAAWAPVEGHWLRTAFMRETAAVNASTLAPIGILGLQSNQAPIGLGGYSDTFAARWDAEWNSRLFTTLDYQHQELSGLSIDIPGAFDSTDLTEGRIDRLAATTNVWLGGGFGAFATYAYTDSENKDPTSFGFGEALPYVPEHSARLGVTWVNPANFKVTLAATYVGERAGDVSGDPIDPYWTADAFATWEPFDKRFELELAAYNLFDEKFNVATSTPGWGRSFVGSLKVRF</sequence>
<keyword evidence="5" id="KW-0998">Cell outer membrane</keyword>
<dbReference type="InterPro" id="IPR050498">
    <property type="entry name" value="Ycf3"/>
</dbReference>
<dbReference type="PROSITE" id="PS50005">
    <property type="entry name" value="TPR"/>
    <property type="match status" value="3"/>
</dbReference>
<evidence type="ECO:0000259" key="7">
    <source>
        <dbReference type="Pfam" id="PF04773"/>
    </source>
</evidence>
<dbReference type="InterPro" id="IPR036942">
    <property type="entry name" value="Beta-barrel_TonB_sf"/>
</dbReference>
<evidence type="ECO:0000256" key="3">
    <source>
        <dbReference type="ARBA" id="ARBA00022803"/>
    </source>
</evidence>
<name>A0A7C9R7B1_9HYPH</name>
<keyword evidence="3 6" id="KW-0802">TPR repeat</keyword>
<comment type="subcellular location">
    <subcellularLocation>
        <location evidence="1">Cell outer membrane</location>
    </subcellularLocation>
</comment>
<keyword evidence="9" id="KW-1185">Reference proteome</keyword>
<dbReference type="Pfam" id="PF14559">
    <property type="entry name" value="TPR_19"/>
    <property type="match status" value="1"/>
</dbReference>
<keyword evidence="2" id="KW-0677">Repeat</keyword>
<accession>A0A7C9R7B1</accession>
<gene>
    <name evidence="8" type="ORF">G6N74_10895</name>
</gene>
<evidence type="ECO:0000256" key="1">
    <source>
        <dbReference type="ARBA" id="ARBA00004442"/>
    </source>
</evidence>
<feature type="domain" description="FecR protein" evidence="7">
    <location>
        <begin position="57"/>
        <end position="151"/>
    </location>
</feature>
<evidence type="ECO:0000256" key="4">
    <source>
        <dbReference type="ARBA" id="ARBA00023136"/>
    </source>
</evidence>
<comment type="caution">
    <text evidence="8">The sequence shown here is derived from an EMBL/GenBank/DDBJ whole genome shotgun (WGS) entry which is preliminary data.</text>
</comment>
<dbReference type="RefSeq" id="WP_165117159.1">
    <property type="nucleotide sequence ID" value="NZ_JAAKZG010000004.1"/>
</dbReference>
<dbReference type="InterPro" id="IPR006860">
    <property type="entry name" value="FecR"/>
</dbReference>
<dbReference type="Gene3D" id="1.25.40.10">
    <property type="entry name" value="Tetratricopeptide repeat domain"/>
    <property type="match status" value="2"/>
</dbReference>
<dbReference type="PANTHER" id="PTHR44858:SF1">
    <property type="entry name" value="UDP-N-ACETYLGLUCOSAMINE--PEPTIDE N-ACETYLGLUCOSAMINYLTRANSFERASE SPINDLY-RELATED"/>
    <property type="match status" value="1"/>
</dbReference>
<dbReference type="InterPro" id="IPR011990">
    <property type="entry name" value="TPR-like_helical_dom_sf"/>
</dbReference>
<dbReference type="PANTHER" id="PTHR44858">
    <property type="entry name" value="TETRATRICOPEPTIDE REPEAT PROTEIN 6"/>
    <property type="match status" value="1"/>
</dbReference>
<dbReference type="AlphaFoldDB" id="A0A7C9R7B1"/>
<protein>
    <submittedName>
        <fullName evidence="8">Tetratricopeptide repeat protein</fullName>
    </submittedName>
</protein>
<dbReference type="Proteomes" id="UP000481252">
    <property type="component" value="Unassembled WGS sequence"/>
</dbReference>
<feature type="repeat" description="TPR" evidence="6">
    <location>
        <begin position="434"/>
        <end position="467"/>
    </location>
</feature>
<feature type="repeat" description="TPR" evidence="6">
    <location>
        <begin position="468"/>
        <end position="501"/>
    </location>
</feature>
<dbReference type="InterPro" id="IPR019734">
    <property type="entry name" value="TPR_rpt"/>
</dbReference>
<dbReference type="Pfam" id="PF04773">
    <property type="entry name" value="FecR"/>
    <property type="match status" value="1"/>
</dbReference>
<evidence type="ECO:0000256" key="2">
    <source>
        <dbReference type="ARBA" id="ARBA00022737"/>
    </source>
</evidence>
<evidence type="ECO:0000313" key="9">
    <source>
        <dbReference type="Proteomes" id="UP000481252"/>
    </source>
</evidence>
<dbReference type="SMART" id="SM00028">
    <property type="entry name" value="TPR"/>
    <property type="match status" value="5"/>
</dbReference>